<comment type="similarity">
    <text evidence="3 10">Belongs to the glycosyl hydrolase 75 family.</text>
</comment>
<comment type="catalytic activity">
    <reaction evidence="1 10">
        <text>Endohydrolysis of beta-(1-&gt;4)-linkages between D-glucosamine residues in a partly acetylated chitosan.</text>
        <dbReference type="EC" id="3.2.1.132"/>
    </reaction>
</comment>
<keyword evidence="13" id="KW-1185">Reference proteome</keyword>
<evidence type="ECO:0000256" key="9">
    <source>
        <dbReference type="ARBA" id="ARBA00023326"/>
    </source>
</evidence>
<evidence type="ECO:0000256" key="3">
    <source>
        <dbReference type="ARBA" id="ARBA00007799"/>
    </source>
</evidence>
<sequence>MKSTFVSTIALLSITLASTVGASSHHAAFARRHHRSRSSGSAVSSAEKLNKATGGTPASEFEADASLPAVALAAAALKLKKSSSSYPISDGSKTISKIYTDWSTGKAGSALVFTADMDVDCDGIDYKCSKNPDGDDETDYGALAAYEVPYIVIPEGYVNAQIKLLPGNNIVAVICGGKMYYGIFGDTNGDKPEVIGEASWRFAQTCFGDSISGNNGHAQADVTYIVFTGQDAVMPSSALSETYITSFSTLKSMGDEFVGALASSIGLSHSASSSSQSSSAKTSSSTKETASATNTSSSQKASATSASAGALVNASGSCNGLLSDVANRFRRTDSVHPVRSFQMAMPPDIVVVSERKALITDVHRESSHSKKLLIWNSKHGKAQL</sequence>
<dbReference type="OrthoDB" id="4756206at2759"/>
<evidence type="ECO:0000256" key="6">
    <source>
        <dbReference type="ARBA" id="ARBA00022801"/>
    </source>
</evidence>
<comment type="subcellular location">
    <subcellularLocation>
        <location evidence="2 10">Secreted</location>
    </subcellularLocation>
</comment>
<name>A0A166E3P9_9AGAM</name>
<accession>A0A166E3P9</accession>
<evidence type="ECO:0000313" key="13">
    <source>
        <dbReference type="Proteomes" id="UP000076532"/>
    </source>
</evidence>
<dbReference type="STRING" id="436010.A0A166E3P9"/>
<gene>
    <name evidence="12" type="ORF">FIBSPDRAFT_895819</name>
</gene>
<dbReference type="AlphaFoldDB" id="A0A166E3P9"/>
<reference evidence="12 13" key="1">
    <citation type="journal article" date="2016" name="Mol. Biol. Evol.">
        <title>Comparative Genomics of Early-Diverging Mushroom-Forming Fungi Provides Insights into the Origins of Lignocellulose Decay Capabilities.</title>
        <authorList>
            <person name="Nagy L.G."/>
            <person name="Riley R."/>
            <person name="Tritt A."/>
            <person name="Adam C."/>
            <person name="Daum C."/>
            <person name="Floudas D."/>
            <person name="Sun H."/>
            <person name="Yadav J.S."/>
            <person name="Pangilinan J."/>
            <person name="Larsson K.H."/>
            <person name="Matsuura K."/>
            <person name="Barry K."/>
            <person name="Labutti K."/>
            <person name="Kuo R."/>
            <person name="Ohm R.A."/>
            <person name="Bhattacharya S.S."/>
            <person name="Shirouzu T."/>
            <person name="Yoshinaga Y."/>
            <person name="Martin F.M."/>
            <person name="Grigoriev I.V."/>
            <person name="Hibbett D.S."/>
        </authorList>
    </citation>
    <scope>NUCLEOTIDE SEQUENCE [LARGE SCALE GENOMIC DNA]</scope>
    <source>
        <strain evidence="12 13">CBS 109695</strain>
    </source>
</reference>
<evidence type="ECO:0000256" key="4">
    <source>
        <dbReference type="ARBA" id="ARBA00022525"/>
    </source>
</evidence>
<evidence type="ECO:0000256" key="7">
    <source>
        <dbReference type="ARBA" id="ARBA00023277"/>
    </source>
</evidence>
<keyword evidence="7" id="KW-0119">Carbohydrate metabolism</keyword>
<dbReference type="GO" id="GO:0016977">
    <property type="term" value="F:chitosanase activity"/>
    <property type="evidence" value="ECO:0007669"/>
    <property type="project" value="UniProtKB-EC"/>
</dbReference>
<keyword evidence="8 10" id="KW-0326">Glycosidase</keyword>
<feature type="region of interest" description="Disordered" evidence="11">
    <location>
        <begin position="28"/>
        <end position="57"/>
    </location>
</feature>
<dbReference type="GO" id="GO:0000272">
    <property type="term" value="P:polysaccharide catabolic process"/>
    <property type="evidence" value="ECO:0007669"/>
    <property type="project" value="UniProtKB-KW"/>
</dbReference>
<dbReference type="Proteomes" id="UP000076532">
    <property type="component" value="Unassembled WGS sequence"/>
</dbReference>
<keyword evidence="4" id="KW-0964">Secreted</keyword>
<dbReference type="EC" id="3.2.1.132" evidence="10"/>
<evidence type="ECO:0000256" key="5">
    <source>
        <dbReference type="ARBA" id="ARBA00022729"/>
    </source>
</evidence>
<dbReference type="Pfam" id="PF07335">
    <property type="entry name" value="Glyco_hydro_75"/>
    <property type="match status" value="1"/>
</dbReference>
<protein>
    <recommendedName>
        <fullName evidence="10">Endo-chitosanase</fullName>
        <ecNumber evidence="10">3.2.1.132</ecNumber>
    </recommendedName>
</protein>
<feature type="region of interest" description="Disordered" evidence="11">
    <location>
        <begin position="269"/>
        <end position="300"/>
    </location>
</feature>
<evidence type="ECO:0000256" key="2">
    <source>
        <dbReference type="ARBA" id="ARBA00004613"/>
    </source>
</evidence>
<keyword evidence="5 10" id="KW-0732">Signal</keyword>
<dbReference type="GO" id="GO:0005576">
    <property type="term" value="C:extracellular region"/>
    <property type="evidence" value="ECO:0007669"/>
    <property type="project" value="UniProtKB-SubCell"/>
</dbReference>
<evidence type="ECO:0000256" key="1">
    <source>
        <dbReference type="ARBA" id="ARBA00000405"/>
    </source>
</evidence>
<dbReference type="PANTHER" id="PTHR42061">
    <property type="entry name" value="ENDO-CHITOSANASE"/>
    <property type="match status" value="1"/>
</dbReference>
<comment type="function">
    <text evidence="10">Chitosanase catalyzing the endo-type cleavage of chitosan, the deacylated form of chitin. Chitosanase may be crucial in the degradation of the deacetylated portion of chitin in the fungal cell wall.</text>
</comment>
<organism evidence="12 13">
    <name type="scientific">Athelia psychrophila</name>
    <dbReference type="NCBI Taxonomy" id="1759441"/>
    <lineage>
        <taxon>Eukaryota</taxon>
        <taxon>Fungi</taxon>
        <taxon>Dikarya</taxon>
        <taxon>Basidiomycota</taxon>
        <taxon>Agaricomycotina</taxon>
        <taxon>Agaricomycetes</taxon>
        <taxon>Agaricomycetidae</taxon>
        <taxon>Atheliales</taxon>
        <taxon>Atheliaceae</taxon>
        <taxon>Athelia</taxon>
    </lineage>
</organism>
<feature type="chain" id="PRO_5007748761" description="Endo-chitosanase" evidence="10">
    <location>
        <begin position="23"/>
        <end position="384"/>
    </location>
</feature>
<evidence type="ECO:0000313" key="12">
    <source>
        <dbReference type="EMBL" id="KZP15358.1"/>
    </source>
</evidence>
<proteinExistence type="inferred from homology"/>
<feature type="compositionally biased region" description="Basic residues" evidence="11">
    <location>
        <begin position="28"/>
        <end position="37"/>
    </location>
</feature>
<keyword evidence="9 10" id="KW-0624">Polysaccharide degradation</keyword>
<dbReference type="PANTHER" id="PTHR42061:SF4">
    <property type="entry name" value="ENDO-CHITOSANASE"/>
    <property type="match status" value="1"/>
</dbReference>
<evidence type="ECO:0000256" key="10">
    <source>
        <dbReference type="RuleBase" id="RU361208"/>
    </source>
</evidence>
<feature type="signal peptide" evidence="10">
    <location>
        <begin position="1"/>
        <end position="22"/>
    </location>
</feature>
<keyword evidence="6 10" id="KW-0378">Hydrolase</keyword>
<dbReference type="InterPro" id="IPR009939">
    <property type="entry name" value="Chitosanase_fungal"/>
</dbReference>
<dbReference type="EMBL" id="KV417605">
    <property type="protein sequence ID" value="KZP15358.1"/>
    <property type="molecule type" value="Genomic_DNA"/>
</dbReference>
<evidence type="ECO:0000256" key="8">
    <source>
        <dbReference type="ARBA" id="ARBA00023295"/>
    </source>
</evidence>
<evidence type="ECO:0000256" key="11">
    <source>
        <dbReference type="SAM" id="MobiDB-lite"/>
    </source>
</evidence>